<dbReference type="Pfam" id="PF01875">
    <property type="entry name" value="Memo"/>
    <property type="match status" value="1"/>
</dbReference>
<evidence type="ECO:0000313" key="3">
    <source>
        <dbReference type="EMBL" id="HGU40312.1"/>
    </source>
</evidence>
<dbReference type="AlphaFoldDB" id="A0A7C4CC88"/>
<comment type="caution">
    <text evidence="3">The sequence shown here is derived from an EMBL/GenBank/DDBJ whole genome shotgun (WGS) entry which is preliminary data.</text>
</comment>
<proteinExistence type="inferred from homology"/>
<evidence type="ECO:0000256" key="1">
    <source>
        <dbReference type="ARBA" id="ARBA00006315"/>
    </source>
</evidence>
<sequence length="269" mass="30451">MDRKPVVNGKFYPGTPVQLQRNCEALIGIEEEIHEQKYFERPYGAILPHAGYIYSGKTAGMAIRELVQHGRPRFVIILGPNHTGYGKPVSVWPEGYWHVPNGSVKVCEEIVQLVVDDHLIFKDIDAHLFEHSIEVQLPLLIAAFKEFELVPICMLDQRLSTALKVSEKIKKVLERYPETLVVASSDFNHYEPHEVTISKDEKVIKYVLSGELEEMYKAISQYDVSMCGPGPVAVVRGLFENAKLIYHTTSAEFSQDYSYTVGYASFVLS</sequence>
<organism evidence="3">
    <name type="scientific">Fervidobacterium thailandense</name>
    <dbReference type="NCBI Taxonomy" id="1008305"/>
    <lineage>
        <taxon>Bacteria</taxon>
        <taxon>Thermotogati</taxon>
        <taxon>Thermotogota</taxon>
        <taxon>Thermotogae</taxon>
        <taxon>Thermotogales</taxon>
        <taxon>Fervidobacteriaceae</taxon>
        <taxon>Fervidobacterium</taxon>
    </lineage>
</organism>
<protein>
    <recommendedName>
        <fullName evidence="2">MEMO1 family protein ENT77_03840</fullName>
    </recommendedName>
</protein>
<reference evidence="3" key="1">
    <citation type="journal article" date="2020" name="mSystems">
        <title>Genome- and Community-Level Interaction Insights into Carbon Utilization and Element Cycling Functions of Hydrothermarchaeota in Hydrothermal Sediment.</title>
        <authorList>
            <person name="Zhou Z."/>
            <person name="Liu Y."/>
            <person name="Xu W."/>
            <person name="Pan J."/>
            <person name="Luo Z.H."/>
            <person name="Li M."/>
        </authorList>
    </citation>
    <scope>NUCLEOTIDE SEQUENCE [LARGE SCALE GENOMIC DNA]</scope>
    <source>
        <strain evidence="3">SpSt-609</strain>
    </source>
</reference>
<dbReference type="HAMAP" id="MF_00055">
    <property type="entry name" value="MEMO1"/>
    <property type="match status" value="1"/>
</dbReference>
<accession>A0A7C4CC88</accession>
<dbReference type="InterPro" id="IPR002737">
    <property type="entry name" value="MEMO1_fam"/>
</dbReference>
<gene>
    <name evidence="3" type="primary">amrB</name>
    <name evidence="3" type="ORF">ENT77_03840</name>
</gene>
<comment type="similarity">
    <text evidence="1 2">Belongs to the MEMO1 family.</text>
</comment>
<dbReference type="PANTHER" id="PTHR11060">
    <property type="entry name" value="PROTEIN MEMO1"/>
    <property type="match status" value="1"/>
</dbReference>
<dbReference type="Gene3D" id="3.40.830.10">
    <property type="entry name" value="LigB-like"/>
    <property type="match status" value="1"/>
</dbReference>
<dbReference type="CDD" id="cd07361">
    <property type="entry name" value="MEMO_like"/>
    <property type="match status" value="1"/>
</dbReference>
<dbReference type="NCBIfam" id="TIGR04336">
    <property type="entry name" value="AmmeMemoSam_B"/>
    <property type="match status" value="1"/>
</dbReference>
<name>A0A7C4CC88_9BACT</name>
<dbReference type="PANTHER" id="PTHR11060:SF0">
    <property type="entry name" value="PROTEIN MEMO1"/>
    <property type="match status" value="1"/>
</dbReference>
<evidence type="ECO:0000256" key="2">
    <source>
        <dbReference type="HAMAP-Rule" id="MF_00055"/>
    </source>
</evidence>
<dbReference type="EMBL" id="DSZY01000017">
    <property type="protein sequence ID" value="HGU40312.1"/>
    <property type="molecule type" value="Genomic_DNA"/>
</dbReference>